<comment type="caution">
    <text evidence="4">The sequence shown here is derived from an EMBL/GenBank/DDBJ whole genome shotgun (WGS) entry which is preliminary data.</text>
</comment>
<feature type="compositionally biased region" description="Low complexity" evidence="2">
    <location>
        <begin position="958"/>
        <end position="973"/>
    </location>
</feature>
<dbReference type="RefSeq" id="XP_060302943.1">
    <property type="nucleotide sequence ID" value="XM_060446387.1"/>
</dbReference>
<dbReference type="AlphaFoldDB" id="A0AA40BH12"/>
<evidence type="ECO:0000313" key="4">
    <source>
        <dbReference type="EMBL" id="KAK0734066.1"/>
    </source>
</evidence>
<reference evidence="4" key="1">
    <citation type="submission" date="2023-06" db="EMBL/GenBank/DDBJ databases">
        <title>Genome-scale phylogeny and comparative genomics of the fungal order Sordariales.</title>
        <authorList>
            <consortium name="Lawrence Berkeley National Laboratory"/>
            <person name="Hensen N."/>
            <person name="Bonometti L."/>
            <person name="Westerberg I."/>
            <person name="Brannstrom I.O."/>
            <person name="Guillou S."/>
            <person name="Cros-Aarteil S."/>
            <person name="Calhoun S."/>
            <person name="Haridas S."/>
            <person name="Kuo A."/>
            <person name="Mondo S."/>
            <person name="Pangilinan J."/>
            <person name="Riley R."/>
            <person name="LaButti K."/>
            <person name="Andreopoulos B."/>
            <person name="Lipzen A."/>
            <person name="Chen C."/>
            <person name="Yanf M."/>
            <person name="Daum C."/>
            <person name="Ng V."/>
            <person name="Clum A."/>
            <person name="Steindorff A."/>
            <person name="Ohm R."/>
            <person name="Martin F."/>
            <person name="Silar P."/>
            <person name="Natvig D."/>
            <person name="Lalanne C."/>
            <person name="Gautier V."/>
            <person name="Ament-velasquez S.L."/>
            <person name="Kruys A."/>
            <person name="Hutchinson M.I."/>
            <person name="Powell A.J."/>
            <person name="Barry K."/>
            <person name="Miller A.N."/>
            <person name="Grigoriev I.V."/>
            <person name="Debuchy R."/>
            <person name="Gladieux P."/>
            <person name="Thoren M.H."/>
            <person name="Johannesson H."/>
        </authorList>
    </citation>
    <scope>NUCLEOTIDE SEQUENCE</scope>
    <source>
        <strain evidence="4">SMH2392-1A</strain>
    </source>
</reference>
<keyword evidence="1" id="KW-0677">Repeat</keyword>
<proteinExistence type="predicted"/>
<feature type="region of interest" description="Disordered" evidence="2">
    <location>
        <begin position="793"/>
        <end position="999"/>
    </location>
</feature>
<feature type="non-terminal residue" evidence="4">
    <location>
        <position position="1113"/>
    </location>
</feature>
<dbReference type="Pfam" id="PF24883">
    <property type="entry name" value="NPHP3_N"/>
    <property type="match status" value="1"/>
</dbReference>
<keyword evidence="5" id="KW-1185">Reference proteome</keyword>
<dbReference type="Gene3D" id="3.40.50.1820">
    <property type="entry name" value="alpha/beta hydrolase"/>
    <property type="match status" value="1"/>
</dbReference>
<dbReference type="Proteomes" id="UP001172101">
    <property type="component" value="Unassembled WGS sequence"/>
</dbReference>
<dbReference type="EMBL" id="JAUIRO010000001">
    <property type="protein sequence ID" value="KAK0734066.1"/>
    <property type="molecule type" value="Genomic_DNA"/>
</dbReference>
<evidence type="ECO:0000256" key="2">
    <source>
        <dbReference type="SAM" id="MobiDB-lite"/>
    </source>
</evidence>
<feature type="compositionally biased region" description="Basic and acidic residues" evidence="2">
    <location>
        <begin position="883"/>
        <end position="892"/>
    </location>
</feature>
<sequence length="1113" mass="123702">IGTWRASDNTVWPRDLLPERIPNIRVLSFHYNTTIQGTTSRAKITDHAVQLLDALFLDRKTDVEVETRPIIFVGHSLGGMLIKKVYAGLWDATRGVMFFATPHHGMSSLSWRNFASAVLCLNAPSPDVPPTKKMLNDLALNTDTLLSLTDDFRPLQQELAFANYYEGTKMKGPGRVLVDKSHGWMDAPKKREMLMEGDHIGICRFRKHRNYKSAFGIVSGHMKFLIEQSPKAIDQIDRDARMALHSLCPTGFHGYFMAKKPTEGTCEWISERHEFQEWLGDENDKQMLWIQGPPACGKTYLARHIITELAPAANKEVSHCFLSDLVPGRGNIASLLRATLHHALRREPTLTTEFLVPPFLEATKSKTAQVGDNEIWTRERLISMWPEAVAKVLSCRPLTLVVDGFDQMDTGCQQDFLDCLAICRTKTAPDDIKRLRLLLLSSYKDEEEKPALVGQADFQVYEITPEDTLPDMVKTVMEKLGTSHEKPDGENKSEVEAVRKEICEAVLQHSEGSYLQAAKATDVLTRDHKTNNVDVARNHLEHVSRDYVAFYRQILNEMLGKGVSPILLKHVLRWAVFQLEELREPEIYIAVAVGMAIDQSPGQRITARKLEKLQPEEIKTAVHTHCQQVVELGEGNLQVTHWGVRECLTTRHGELLDPGLAYMGERPSHAALASICIAYLTLPYFGRAGSPPEGERQDLWKSKVRRRIRDYPFVRYASLNWFKHLNVAEGSPLQESYQQVHEDQELLQDSSTEYAKCWTEVWWFLTKGVGGDFPEQCPVDLVVQACCCPPRTESISSRATTPDPLSRLDLKKEGEKAPIEQVRLKQLGADGSDESDKSTSAEEVEPTDIESVDIKSEQVTSEAASMEDDDDFAGAELTGDISEEAKFRKADSAETEPEGTISTGDNSEAVSMEDNDKFAGAKSIRGISEEAKFMKTGSAETMSTGSMEDDDDESTGVEPTEAKSAAAASPGAGSEKEAEPMQDESVEVNREQAEAEMSENAHRKMLTTPAQTLAGGDALIQPYQRLEPRPSEIMSAVVAEQARGQHLGSHQVVDGSNAGDDLSQERKEGREMNINGGTAGETSPAAGKVKPRGLARLVARVKKLVGGRGEREK</sequence>
<evidence type="ECO:0000259" key="3">
    <source>
        <dbReference type="Pfam" id="PF24883"/>
    </source>
</evidence>
<dbReference type="SUPFAM" id="SSF53474">
    <property type="entry name" value="alpha/beta-Hydrolases"/>
    <property type="match status" value="1"/>
</dbReference>
<feature type="compositionally biased region" description="Basic and acidic residues" evidence="2">
    <location>
        <begin position="806"/>
        <end position="818"/>
    </location>
</feature>
<evidence type="ECO:0000256" key="1">
    <source>
        <dbReference type="ARBA" id="ARBA00022737"/>
    </source>
</evidence>
<dbReference type="InterPro" id="IPR029058">
    <property type="entry name" value="AB_hydrolase_fold"/>
</dbReference>
<dbReference type="SUPFAM" id="SSF52540">
    <property type="entry name" value="P-loop containing nucleoside triphosphate hydrolases"/>
    <property type="match status" value="1"/>
</dbReference>
<protein>
    <recommendedName>
        <fullName evidence="3">Nephrocystin 3-like N-terminal domain-containing protein</fullName>
    </recommendedName>
</protein>
<dbReference type="InterPro" id="IPR027417">
    <property type="entry name" value="P-loop_NTPase"/>
</dbReference>
<feature type="domain" description="Nephrocystin 3-like N-terminal" evidence="3">
    <location>
        <begin position="264"/>
        <end position="440"/>
    </location>
</feature>
<organism evidence="4 5">
    <name type="scientific">Lasiosphaeria miniovina</name>
    <dbReference type="NCBI Taxonomy" id="1954250"/>
    <lineage>
        <taxon>Eukaryota</taxon>
        <taxon>Fungi</taxon>
        <taxon>Dikarya</taxon>
        <taxon>Ascomycota</taxon>
        <taxon>Pezizomycotina</taxon>
        <taxon>Sordariomycetes</taxon>
        <taxon>Sordariomycetidae</taxon>
        <taxon>Sordariales</taxon>
        <taxon>Lasiosphaeriaceae</taxon>
        <taxon>Lasiosphaeria</taxon>
    </lineage>
</organism>
<feature type="compositionally biased region" description="Polar residues" evidence="2">
    <location>
        <begin position="900"/>
        <end position="909"/>
    </location>
</feature>
<dbReference type="InterPro" id="IPR056884">
    <property type="entry name" value="NPHP3-like_N"/>
</dbReference>
<name>A0AA40BH12_9PEZI</name>
<feature type="compositionally biased region" description="Acidic residues" evidence="2">
    <location>
        <begin position="842"/>
        <end position="851"/>
    </location>
</feature>
<dbReference type="PANTHER" id="PTHR10039:SF14">
    <property type="entry name" value="NACHT DOMAIN-CONTAINING PROTEIN"/>
    <property type="match status" value="1"/>
</dbReference>
<feature type="region of interest" description="Disordered" evidence="2">
    <location>
        <begin position="1044"/>
        <end position="1094"/>
    </location>
</feature>
<dbReference type="GeneID" id="85329657"/>
<dbReference type="Gene3D" id="3.40.50.300">
    <property type="entry name" value="P-loop containing nucleotide triphosphate hydrolases"/>
    <property type="match status" value="1"/>
</dbReference>
<accession>A0AA40BH12</accession>
<evidence type="ECO:0000313" key="5">
    <source>
        <dbReference type="Proteomes" id="UP001172101"/>
    </source>
</evidence>
<gene>
    <name evidence="4" type="ORF">B0T26DRAFT_760739</name>
</gene>
<dbReference type="PANTHER" id="PTHR10039">
    <property type="entry name" value="AMELOGENIN"/>
    <property type="match status" value="1"/>
</dbReference>